<dbReference type="SMART" id="SM00582">
    <property type="entry name" value="RPR"/>
    <property type="match status" value="1"/>
</dbReference>
<gene>
    <name evidence="9" type="ORF">BABINDRAFT_171283</name>
</gene>
<keyword evidence="10" id="KW-1185">Reference proteome</keyword>
<dbReference type="OrthoDB" id="79367at2759"/>
<dbReference type="PROSITE" id="PS51391">
    <property type="entry name" value="CID"/>
    <property type="match status" value="1"/>
</dbReference>
<feature type="region of interest" description="Disordered" evidence="6">
    <location>
        <begin position="202"/>
        <end position="229"/>
    </location>
</feature>
<dbReference type="Proteomes" id="UP000094336">
    <property type="component" value="Unassembled WGS sequence"/>
</dbReference>
<dbReference type="GeneID" id="30148655"/>
<dbReference type="GO" id="GO:0071041">
    <property type="term" value="P:antisense RNA transcript catabolic process"/>
    <property type="evidence" value="ECO:0007669"/>
    <property type="project" value="EnsemblFungi"/>
</dbReference>
<evidence type="ECO:0000259" key="8">
    <source>
        <dbReference type="PROSITE" id="PS51391"/>
    </source>
</evidence>
<dbReference type="GO" id="GO:0035649">
    <property type="term" value="C:Nrd1 complex"/>
    <property type="evidence" value="ECO:0007669"/>
    <property type="project" value="EnsemblFungi"/>
</dbReference>
<dbReference type="AlphaFoldDB" id="A0A1E3QRN1"/>
<name>A0A1E3QRN1_9ASCO</name>
<dbReference type="PROSITE" id="PS50102">
    <property type="entry name" value="RRM"/>
    <property type="match status" value="1"/>
</dbReference>
<dbReference type="Pfam" id="PF04818">
    <property type="entry name" value="CID"/>
    <property type="match status" value="1"/>
</dbReference>
<evidence type="ECO:0000256" key="3">
    <source>
        <dbReference type="ARBA" id="ARBA00022884"/>
    </source>
</evidence>
<dbReference type="STRING" id="984486.A0A1E3QRN1"/>
<dbReference type="Pfam" id="PF00076">
    <property type="entry name" value="RRM_1"/>
    <property type="match status" value="1"/>
</dbReference>
<dbReference type="GO" id="GO:0019904">
    <property type="term" value="F:protein domain specific binding"/>
    <property type="evidence" value="ECO:0007669"/>
    <property type="project" value="EnsemblFungi"/>
</dbReference>
<evidence type="ECO:0000256" key="6">
    <source>
        <dbReference type="SAM" id="MobiDB-lite"/>
    </source>
</evidence>
<accession>A0A1E3QRN1</accession>
<feature type="compositionally biased region" description="Polar residues" evidence="6">
    <location>
        <begin position="443"/>
        <end position="463"/>
    </location>
</feature>
<dbReference type="InterPro" id="IPR008942">
    <property type="entry name" value="ENTH_VHS"/>
</dbReference>
<feature type="domain" description="CID" evidence="8">
    <location>
        <begin position="1"/>
        <end position="154"/>
    </location>
</feature>
<keyword evidence="2" id="KW-0597">Phosphoprotein</keyword>
<dbReference type="InterPro" id="IPR006569">
    <property type="entry name" value="CID_dom"/>
</dbReference>
<dbReference type="GO" id="GO:0031124">
    <property type="term" value="P:mRNA 3'-end processing"/>
    <property type="evidence" value="ECO:0007669"/>
    <property type="project" value="EnsemblFungi"/>
</dbReference>
<dbReference type="GO" id="GO:0001068">
    <property type="term" value="F:transcription regulatory region RNA binding"/>
    <property type="evidence" value="ECO:0007669"/>
    <property type="project" value="EnsemblFungi"/>
</dbReference>
<dbReference type="RefSeq" id="XP_018985683.1">
    <property type="nucleotide sequence ID" value="XM_019130802.1"/>
</dbReference>
<evidence type="ECO:0000313" key="9">
    <source>
        <dbReference type="EMBL" id="ODQ80355.1"/>
    </source>
</evidence>
<feature type="region of interest" description="Disordered" evidence="6">
    <location>
        <begin position="504"/>
        <end position="524"/>
    </location>
</feature>
<dbReference type="SUPFAM" id="SSF54928">
    <property type="entry name" value="RNA-binding domain, RBD"/>
    <property type="match status" value="1"/>
</dbReference>
<feature type="region of interest" description="Disordered" evidence="6">
    <location>
        <begin position="242"/>
        <end position="297"/>
    </location>
</feature>
<dbReference type="GO" id="GO:0030847">
    <property type="term" value="P:termination of RNA polymerase II transcription, exosome-dependent"/>
    <property type="evidence" value="ECO:0007669"/>
    <property type="project" value="EnsemblFungi"/>
</dbReference>
<evidence type="ECO:0000256" key="4">
    <source>
        <dbReference type="ARBA" id="ARBA00023242"/>
    </source>
</evidence>
<comment type="subcellular location">
    <subcellularLocation>
        <location evidence="1">Nucleus</location>
    </subcellularLocation>
</comment>
<evidence type="ECO:0000313" key="10">
    <source>
        <dbReference type="Proteomes" id="UP000094336"/>
    </source>
</evidence>
<dbReference type="FunFam" id="1.25.40.90:FF:000026">
    <property type="entry name" value="RNA binding protein Nrd1"/>
    <property type="match status" value="1"/>
</dbReference>
<proteinExistence type="predicted"/>
<feature type="compositionally biased region" description="Low complexity" evidence="6">
    <location>
        <begin position="215"/>
        <end position="229"/>
    </location>
</feature>
<evidence type="ECO:0000256" key="1">
    <source>
        <dbReference type="ARBA" id="ARBA00004123"/>
    </source>
</evidence>
<feature type="compositionally biased region" description="Basic and acidic residues" evidence="6">
    <location>
        <begin position="466"/>
        <end position="475"/>
    </location>
</feature>
<dbReference type="SUPFAM" id="SSF48464">
    <property type="entry name" value="ENTH/VHS domain"/>
    <property type="match status" value="1"/>
</dbReference>
<dbReference type="Pfam" id="PF21380">
    <property type="entry name" value="Nrd1-Seb1_dom2"/>
    <property type="match status" value="1"/>
</dbReference>
<organism evidence="9 10">
    <name type="scientific">Babjeviella inositovora NRRL Y-12698</name>
    <dbReference type="NCBI Taxonomy" id="984486"/>
    <lineage>
        <taxon>Eukaryota</taxon>
        <taxon>Fungi</taxon>
        <taxon>Dikarya</taxon>
        <taxon>Ascomycota</taxon>
        <taxon>Saccharomycotina</taxon>
        <taxon>Pichiomycetes</taxon>
        <taxon>Serinales incertae sedis</taxon>
        <taxon>Babjeviella</taxon>
    </lineage>
</organism>
<dbReference type="InterPro" id="IPR048892">
    <property type="entry name" value="Nrd1_Seb1_dom2"/>
</dbReference>
<dbReference type="Gene3D" id="3.30.70.330">
    <property type="match status" value="1"/>
</dbReference>
<dbReference type="GO" id="GO:0071034">
    <property type="term" value="P:CUT catabolic process"/>
    <property type="evidence" value="ECO:0007669"/>
    <property type="project" value="EnsemblFungi"/>
</dbReference>
<dbReference type="Gene3D" id="1.25.40.90">
    <property type="match status" value="1"/>
</dbReference>
<protein>
    <recommendedName>
        <fullName evidence="11">Protein NRD1</fullName>
    </recommendedName>
</protein>
<dbReference type="CDD" id="cd16984">
    <property type="entry name" value="CID_Nrd1_like"/>
    <property type="match status" value="1"/>
</dbReference>
<dbReference type="InterPro" id="IPR012677">
    <property type="entry name" value="Nucleotide-bd_a/b_plait_sf"/>
</dbReference>
<keyword evidence="4" id="KW-0539">Nucleus</keyword>
<dbReference type="InterPro" id="IPR000504">
    <property type="entry name" value="RRM_dom"/>
</dbReference>
<dbReference type="EMBL" id="KV454430">
    <property type="protein sequence ID" value="ODQ80355.1"/>
    <property type="molecule type" value="Genomic_DNA"/>
</dbReference>
<dbReference type="SMART" id="SM00360">
    <property type="entry name" value="RRM"/>
    <property type="match status" value="1"/>
</dbReference>
<evidence type="ECO:0000256" key="5">
    <source>
        <dbReference type="PROSITE-ProRule" id="PRU00176"/>
    </source>
</evidence>
<dbReference type="GO" id="GO:0005634">
    <property type="term" value="C:nucleus"/>
    <property type="evidence" value="ECO:0007669"/>
    <property type="project" value="UniProtKB-SubCell"/>
</dbReference>
<feature type="region of interest" description="Disordered" evidence="6">
    <location>
        <begin position="440"/>
        <end position="482"/>
    </location>
</feature>
<feature type="domain" description="RRM" evidence="7">
    <location>
        <begin position="315"/>
        <end position="385"/>
    </location>
</feature>
<reference evidence="10" key="1">
    <citation type="submission" date="2016-05" db="EMBL/GenBank/DDBJ databases">
        <title>Comparative genomics of biotechnologically important yeasts.</title>
        <authorList>
            <consortium name="DOE Joint Genome Institute"/>
            <person name="Riley R."/>
            <person name="Haridas S."/>
            <person name="Wolfe K.H."/>
            <person name="Lopes M.R."/>
            <person name="Hittinger C.T."/>
            <person name="Goker M."/>
            <person name="Salamov A."/>
            <person name="Wisecaver J."/>
            <person name="Long T.M."/>
            <person name="Aerts A.L."/>
            <person name="Barry K."/>
            <person name="Choi C."/>
            <person name="Clum A."/>
            <person name="Coughlan A.Y."/>
            <person name="Deshpande S."/>
            <person name="Douglass A.P."/>
            <person name="Hanson S.J."/>
            <person name="Klenk H.-P."/>
            <person name="Labutti K."/>
            <person name="Lapidus A."/>
            <person name="Lindquist E."/>
            <person name="Lipzen A."/>
            <person name="Meier-Kolthoff J.P."/>
            <person name="Ohm R.A."/>
            <person name="Otillar R.P."/>
            <person name="Pangilinan J."/>
            <person name="Peng Y."/>
            <person name="Rokas A."/>
            <person name="Rosa C.A."/>
            <person name="Scheuner C."/>
            <person name="Sibirny A.A."/>
            <person name="Slot J.C."/>
            <person name="Stielow J.B."/>
            <person name="Sun H."/>
            <person name="Kurtzman C.P."/>
            <person name="Blackwell M."/>
            <person name="Grigoriev I.V."/>
            <person name="Jeffries T.W."/>
        </authorList>
    </citation>
    <scope>NUCLEOTIDE SEQUENCE [LARGE SCALE GENOMIC DNA]</scope>
    <source>
        <strain evidence="10">NRRL Y-12698</strain>
    </source>
</reference>
<evidence type="ECO:0008006" key="11">
    <source>
        <dbReference type="Google" id="ProtNLM"/>
    </source>
</evidence>
<sequence length="564" mass="60565">MSAVEEFETILKQLPTVKAPGVSGTRIRKLTELASKNVEMESQMVSKLYAHCKATPSTHKLGALYVLDSILRAYATAAQQENQTVGETAPDGTAAAGVFQISQVVDLLLKDSLEFMVDEDERIKVGKLLDIWEKTNTFEVSFVAQLRANYFPTTTPKGSPKASLVKPEAPAVPAAQPFVPPAPAAAAKDPASILAALANLADKSKSPSNPNTVLSANSSSSASSSATTADDPSAIFNMLQQMQKESAPAAPAPAPISLPPQDQVFNQGNQGGRNFDQPPQGHVVGERNTPDNPHFRPKKLTYDNLPAGSIKVFSRTLFLGGVPSYMDDRELMSVLRPFGEVQSVILNSERKHAFVKVYSRAEAESVINDFSKSSQLPIRVRWGVGFGPRECCDYQHGVSIIPISMLTEADKKWCVKAEWGGTDGVPLDSGMVMDEPDIEIGTGVSSKAISKKMPTNSARNGPKSNKPGEPEERYVSTDYRGGQQPGFMAGMGAANPLANMWGNNNGPQHQQGPPGMVAPGMQNQAPAQPDFAAMMQTMAAMNGGQAPDFNQMAAFFQQQQSQQR</sequence>
<evidence type="ECO:0000256" key="2">
    <source>
        <dbReference type="ARBA" id="ARBA00022553"/>
    </source>
</evidence>
<dbReference type="GO" id="GO:0034472">
    <property type="term" value="P:snRNA 3'-end processing"/>
    <property type="evidence" value="ECO:0007669"/>
    <property type="project" value="EnsemblFungi"/>
</dbReference>
<dbReference type="GO" id="GO:0042780">
    <property type="term" value="P:tRNA 3'-end processing"/>
    <property type="evidence" value="ECO:0007669"/>
    <property type="project" value="EnsemblFungi"/>
</dbReference>
<evidence type="ECO:0000259" key="7">
    <source>
        <dbReference type="PROSITE" id="PS50102"/>
    </source>
</evidence>
<dbReference type="InterPro" id="IPR035979">
    <property type="entry name" value="RBD_domain_sf"/>
</dbReference>
<keyword evidence="3 5" id="KW-0694">RNA-binding</keyword>
<dbReference type="FunFam" id="3.30.70.330:FF:000397">
    <property type="entry name" value="RNA binding protein Nrd1"/>
    <property type="match status" value="1"/>
</dbReference>
<dbReference type="GO" id="GO:0031126">
    <property type="term" value="P:sno(s)RNA 3'-end processing"/>
    <property type="evidence" value="ECO:0007669"/>
    <property type="project" value="EnsemblFungi"/>
</dbReference>
<dbReference type="GO" id="GO:0071028">
    <property type="term" value="P:nuclear mRNA surveillance"/>
    <property type="evidence" value="ECO:0007669"/>
    <property type="project" value="EnsemblFungi"/>
</dbReference>